<dbReference type="PANTHER" id="PTHR30606">
    <property type="entry name" value="LIPID A BIOSYNTHESIS LAUROYL ACYLTRANSFERASE"/>
    <property type="match status" value="1"/>
</dbReference>
<evidence type="ECO:0000256" key="1">
    <source>
        <dbReference type="ARBA" id="ARBA00004533"/>
    </source>
</evidence>
<keyword evidence="6 7" id="KW-0012">Acyltransferase</keyword>
<dbReference type="CDD" id="cd07984">
    <property type="entry name" value="LPLAT_LABLAT-like"/>
    <property type="match status" value="1"/>
</dbReference>
<dbReference type="Proteomes" id="UP001596011">
    <property type="component" value="Unassembled WGS sequence"/>
</dbReference>
<dbReference type="PANTHER" id="PTHR30606:SF10">
    <property type="entry name" value="PHOSPHATIDYLINOSITOL MANNOSIDE ACYLTRANSFERASE"/>
    <property type="match status" value="1"/>
</dbReference>
<keyword evidence="3" id="KW-0997">Cell inner membrane</keyword>
<evidence type="ECO:0000256" key="2">
    <source>
        <dbReference type="ARBA" id="ARBA00022475"/>
    </source>
</evidence>
<evidence type="ECO:0000313" key="8">
    <source>
        <dbReference type="Proteomes" id="UP001596011"/>
    </source>
</evidence>
<keyword evidence="4" id="KW-0808">Transferase</keyword>
<evidence type="ECO:0000313" key="7">
    <source>
        <dbReference type="EMBL" id="MFC4627803.1"/>
    </source>
</evidence>
<sequence length="318" mass="35104">MNVAAAYTFAWRNATKIPEPVLRGLFTVVADVTWLRRTKGVRRMEANYARVRPDLDAAAIRRLSRAGMRSYMRYFREAFTLQGVTPEQLKARVRVVGYDEHVRPGVDAGGAASLALGHLGNWDLAGAYGSRYLAGVLTVAERLKPDELFDEFVRFRSSLGINVLALGSGDVLGALVRGAKEGSRLIPLLSDRDLTSTGIEVDLAGHRARVAAGPALLGLEAGVPVHAVSIIYERLRGDRRRAARTPWGIVITFHPPLPVPDAGLPRDERARLLTQSWVDQLARTIVEHTHDWHMLQRVFVDDLGPARQNAARRARETG</sequence>
<proteinExistence type="predicted"/>
<dbReference type="InterPro" id="IPR004960">
    <property type="entry name" value="LipA_acyltrans"/>
</dbReference>
<dbReference type="NCBIfam" id="NF005919">
    <property type="entry name" value="PRK07920.1"/>
    <property type="match status" value="1"/>
</dbReference>
<evidence type="ECO:0000256" key="4">
    <source>
        <dbReference type="ARBA" id="ARBA00022679"/>
    </source>
</evidence>
<evidence type="ECO:0000256" key="6">
    <source>
        <dbReference type="ARBA" id="ARBA00023315"/>
    </source>
</evidence>
<comment type="subcellular location">
    <subcellularLocation>
        <location evidence="1">Cell inner membrane</location>
    </subcellularLocation>
</comment>
<keyword evidence="5" id="KW-0472">Membrane</keyword>
<dbReference type="RefSeq" id="WP_377133278.1">
    <property type="nucleotide sequence ID" value="NZ_JBHSFI010000003.1"/>
</dbReference>
<comment type="caution">
    <text evidence="7">The sequence shown here is derived from an EMBL/GenBank/DDBJ whole genome shotgun (WGS) entry which is preliminary data.</text>
</comment>
<name>A0ABV9HBY9_9MICO</name>
<gene>
    <name evidence="7" type="ORF">ACFO6V_06120</name>
</gene>
<accession>A0ABV9HBY9</accession>
<evidence type="ECO:0000256" key="5">
    <source>
        <dbReference type="ARBA" id="ARBA00023136"/>
    </source>
</evidence>
<evidence type="ECO:0000256" key="3">
    <source>
        <dbReference type="ARBA" id="ARBA00022519"/>
    </source>
</evidence>
<protein>
    <submittedName>
        <fullName evidence="7">Phosphatidylinositol mannoside acyltransferase</fullName>
    </submittedName>
</protein>
<keyword evidence="8" id="KW-1185">Reference proteome</keyword>
<dbReference type="GO" id="GO:0016746">
    <property type="term" value="F:acyltransferase activity"/>
    <property type="evidence" value="ECO:0007669"/>
    <property type="project" value="UniProtKB-KW"/>
</dbReference>
<dbReference type="EMBL" id="JBHSFI010000003">
    <property type="protein sequence ID" value="MFC4627803.1"/>
    <property type="molecule type" value="Genomic_DNA"/>
</dbReference>
<dbReference type="Pfam" id="PF03279">
    <property type="entry name" value="Lip_A_acyltrans"/>
    <property type="match status" value="1"/>
</dbReference>
<reference evidence="8" key="1">
    <citation type="journal article" date="2019" name="Int. J. Syst. Evol. Microbiol.">
        <title>The Global Catalogue of Microorganisms (GCM) 10K type strain sequencing project: providing services to taxonomists for standard genome sequencing and annotation.</title>
        <authorList>
            <consortium name="The Broad Institute Genomics Platform"/>
            <consortium name="The Broad Institute Genome Sequencing Center for Infectious Disease"/>
            <person name="Wu L."/>
            <person name="Ma J."/>
        </authorList>
    </citation>
    <scope>NUCLEOTIDE SEQUENCE [LARGE SCALE GENOMIC DNA]</scope>
    <source>
        <strain evidence="8">CCUG 42722</strain>
    </source>
</reference>
<keyword evidence="2" id="KW-1003">Cell membrane</keyword>
<organism evidence="7 8">
    <name type="scientific">Promicromonospora alba</name>
    <dbReference type="NCBI Taxonomy" id="1616110"/>
    <lineage>
        <taxon>Bacteria</taxon>
        <taxon>Bacillati</taxon>
        <taxon>Actinomycetota</taxon>
        <taxon>Actinomycetes</taxon>
        <taxon>Micrococcales</taxon>
        <taxon>Promicromonosporaceae</taxon>
        <taxon>Promicromonospora</taxon>
    </lineage>
</organism>